<comment type="caution">
    <text evidence="2">The sequence shown here is derived from an EMBL/GenBank/DDBJ whole genome shotgun (WGS) entry which is preliminary data.</text>
</comment>
<keyword evidence="3" id="KW-1185">Reference proteome</keyword>
<feature type="transmembrane region" description="Helical" evidence="1">
    <location>
        <begin position="9"/>
        <end position="29"/>
    </location>
</feature>
<dbReference type="Proteomes" id="UP001597109">
    <property type="component" value="Unassembled WGS sequence"/>
</dbReference>
<accession>A0ABW3L9J1</accession>
<evidence type="ECO:0000256" key="1">
    <source>
        <dbReference type="SAM" id="Phobius"/>
    </source>
</evidence>
<organism evidence="2 3">
    <name type="scientific">Metaplanococcus flavidus</name>
    <dbReference type="NCBI Taxonomy" id="569883"/>
    <lineage>
        <taxon>Bacteria</taxon>
        <taxon>Bacillati</taxon>
        <taxon>Bacillota</taxon>
        <taxon>Bacilli</taxon>
        <taxon>Bacillales</taxon>
        <taxon>Caryophanaceae</taxon>
        <taxon>Metaplanococcus</taxon>
    </lineage>
</organism>
<proteinExistence type="predicted"/>
<name>A0ABW3L9J1_9BACL</name>
<dbReference type="EMBL" id="JBHTKI010000008">
    <property type="protein sequence ID" value="MFD1031268.1"/>
    <property type="molecule type" value="Genomic_DNA"/>
</dbReference>
<gene>
    <name evidence="2" type="ORF">ACFQ1X_07440</name>
</gene>
<reference evidence="3" key="1">
    <citation type="journal article" date="2019" name="Int. J. Syst. Evol. Microbiol.">
        <title>The Global Catalogue of Microorganisms (GCM) 10K type strain sequencing project: providing services to taxonomists for standard genome sequencing and annotation.</title>
        <authorList>
            <consortium name="The Broad Institute Genomics Platform"/>
            <consortium name="The Broad Institute Genome Sequencing Center for Infectious Disease"/>
            <person name="Wu L."/>
            <person name="Ma J."/>
        </authorList>
    </citation>
    <scope>NUCLEOTIDE SEQUENCE [LARGE SCALE GENOMIC DNA]</scope>
    <source>
        <strain evidence="3">CCUG 56756</strain>
    </source>
</reference>
<protein>
    <submittedName>
        <fullName evidence="2">Uncharacterized protein</fullName>
    </submittedName>
</protein>
<keyword evidence="1" id="KW-1133">Transmembrane helix</keyword>
<evidence type="ECO:0000313" key="2">
    <source>
        <dbReference type="EMBL" id="MFD1031268.1"/>
    </source>
</evidence>
<keyword evidence="1" id="KW-0472">Membrane</keyword>
<sequence>MEILFRKLMILFFVVFFMALIIFTAVMFLTNEETVYDEDGVIIAIKKPTFVTFGEPEITEDTTDRTAVRNMTFVGLDIGTYTMTERTLENGVTILFDELHNSGWLPVAITLIHQELEDAEIKSWNPRPVSSEADDVFGEDPTSNPFGTISAGGKHYLQGNLYVSRIIPQGNDGQAYELRTENPNFTIEEGMLEKSFWLLPKHFLHTWLMIADEPFFENEETEDEWIDFSLGNRYQQLNWLTPDGPLVKLPITDDPRTQLAYDYIDERTADPASQEWNETSPSLYFETMLLNAEASQE</sequence>
<keyword evidence="1" id="KW-0812">Transmembrane</keyword>
<evidence type="ECO:0000313" key="3">
    <source>
        <dbReference type="Proteomes" id="UP001597109"/>
    </source>
</evidence>
<dbReference type="RefSeq" id="WP_379082029.1">
    <property type="nucleotide sequence ID" value="NZ_JBHTKI010000008.1"/>
</dbReference>